<proteinExistence type="predicted"/>
<name>A0ABW0DAK6_STRFI</name>
<evidence type="ECO:0000256" key="1">
    <source>
        <dbReference type="SAM" id="SignalP"/>
    </source>
</evidence>
<gene>
    <name evidence="2" type="ORF">ACFPN6_19760</name>
</gene>
<sequence>MKSLKAAAVLAGSLIAAGAAAPAFAHSAAEPLPVPEDRLVPLKNVSVLDTPLQEPTDVLNTENKNSLLNTVKDAAAALGEAESARRALTRQG</sequence>
<reference evidence="3" key="1">
    <citation type="journal article" date="2019" name="Int. J. Syst. Evol. Microbiol.">
        <title>The Global Catalogue of Microorganisms (GCM) 10K type strain sequencing project: providing services to taxonomists for standard genome sequencing and annotation.</title>
        <authorList>
            <consortium name="The Broad Institute Genomics Platform"/>
            <consortium name="The Broad Institute Genome Sequencing Center for Infectious Disease"/>
            <person name="Wu L."/>
            <person name="Ma J."/>
        </authorList>
    </citation>
    <scope>NUCLEOTIDE SEQUENCE [LARGE SCALE GENOMIC DNA]</scope>
    <source>
        <strain evidence="3">CCM 8479</strain>
    </source>
</reference>
<dbReference type="EMBL" id="JBHSKL010000026">
    <property type="protein sequence ID" value="MFC5226792.1"/>
    <property type="molecule type" value="Genomic_DNA"/>
</dbReference>
<dbReference type="RefSeq" id="WP_344642116.1">
    <property type="nucleotide sequence ID" value="NZ_BAAASS010000001.1"/>
</dbReference>
<evidence type="ECO:0000313" key="3">
    <source>
        <dbReference type="Proteomes" id="UP001596156"/>
    </source>
</evidence>
<feature type="chain" id="PRO_5046674477" evidence="1">
    <location>
        <begin position="26"/>
        <end position="92"/>
    </location>
</feature>
<keyword evidence="1" id="KW-0732">Signal</keyword>
<evidence type="ECO:0000313" key="2">
    <source>
        <dbReference type="EMBL" id="MFC5226792.1"/>
    </source>
</evidence>
<dbReference type="Proteomes" id="UP001596156">
    <property type="component" value="Unassembled WGS sequence"/>
</dbReference>
<organism evidence="2 3">
    <name type="scientific">Streptomyces fimbriatus</name>
    <dbReference type="NCBI Taxonomy" id="68197"/>
    <lineage>
        <taxon>Bacteria</taxon>
        <taxon>Bacillati</taxon>
        <taxon>Actinomycetota</taxon>
        <taxon>Actinomycetes</taxon>
        <taxon>Kitasatosporales</taxon>
        <taxon>Streptomycetaceae</taxon>
        <taxon>Streptomyces</taxon>
    </lineage>
</organism>
<feature type="signal peptide" evidence="1">
    <location>
        <begin position="1"/>
        <end position="25"/>
    </location>
</feature>
<keyword evidence="3" id="KW-1185">Reference proteome</keyword>
<accession>A0ABW0DAK6</accession>
<protein>
    <submittedName>
        <fullName evidence="2">Uncharacterized protein</fullName>
    </submittedName>
</protein>
<comment type="caution">
    <text evidence="2">The sequence shown here is derived from an EMBL/GenBank/DDBJ whole genome shotgun (WGS) entry which is preliminary data.</text>
</comment>